<dbReference type="EMBL" id="MFSP01000093">
    <property type="protein sequence ID" value="OGI66113.1"/>
    <property type="molecule type" value="Genomic_DNA"/>
</dbReference>
<dbReference type="GO" id="GO:0006352">
    <property type="term" value="P:DNA-templated transcription initiation"/>
    <property type="evidence" value="ECO:0007669"/>
    <property type="project" value="InterPro"/>
</dbReference>
<evidence type="ECO:0000313" key="7">
    <source>
        <dbReference type="Proteomes" id="UP000179076"/>
    </source>
</evidence>
<dbReference type="InterPro" id="IPR013324">
    <property type="entry name" value="RNA_pol_sigma_r3/r4-like"/>
</dbReference>
<feature type="domain" description="RNA polymerase sigma factor 70 region 4 type 2" evidence="5">
    <location>
        <begin position="120"/>
        <end position="168"/>
    </location>
</feature>
<dbReference type="GO" id="GO:0003677">
    <property type="term" value="F:DNA binding"/>
    <property type="evidence" value="ECO:0007669"/>
    <property type="project" value="InterPro"/>
</dbReference>
<evidence type="ECO:0000256" key="2">
    <source>
        <dbReference type="ARBA" id="ARBA00023015"/>
    </source>
</evidence>
<dbReference type="PANTHER" id="PTHR43133">
    <property type="entry name" value="RNA POLYMERASE ECF-TYPE SIGMA FACTO"/>
    <property type="match status" value="1"/>
</dbReference>
<dbReference type="InterPro" id="IPR013249">
    <property type="entry name" value="RNA_pol_sigma70_r4_t2"/>
</dbReference>
<accession>A0A1F6V8Y4</accession>
<evidence type="ECO:0000256" key="4">
    <source>
        <dbReference type="ARBA" id="ARBA00023163"/>
    </source>
</evidence>
<protein>
    <submittedName>
        <fullName evidence="6">RNA polymerase sigma factor</fullName>
    </submittedName>
</protein>
<dbReference type="SUPFAM" id="SSF88946">
    <property type="entry name" value="Sigma2 domain of RNA polymerase sigma factors"/>
    <property type="match status" value="1"/>
</dbReference>
<evidence type="ECO:0000259" key="5">
    <source>
        <dbReference type="Pfam" id="PF08281"/>
    </source>
</evidence>
<evidence type="ECO:0000256" key="1">
    <source>
        <dbReference type="ARBA" id="ARBA00010641"/>
    </source>
</evidence>
<keyword evidence="2" id="KW-0805">Transcription regulation</keyword>
<reference evidence="6 7" key="1">
    <citation type="journal article" date="2016" name="Nat. Commun.">
        <title>Thousands of microbial genomes shed light on interconnected biogeochemical processes in an aquifer system.</title>
        <authorList>
            <person name="Anantharaman K."/>
            <person name="Brown C.T."/>
            <person name="Hug L.A."/>
            <person name="Sharon I."/>
            <person name="Castelle C.J."/>
            <person name="Probst A.J."/>
            <person name="Thomas B.C."/>
            <person name="Singh A."/>
            <person name="Wilkins M.J."/>
            <person name="Karaoz U."/>
            <person name="Brodie E.L."/>
            <person name="Williams K.H."/>
            <person name="Hubbard S.S."/>
            <person name="Banfield J.F."/>
        </authorList>
    </citation>
    <scope>NUCLEOTIDE SEQUENCE [LARGE SCALE GENOMIC DNA]</scope>
</reference>
<dbReference type="PANTHER" id="PTHR43133:SF64">
    <property type="entry name" value="ECF SIGMA FACTOR"/>
    <property type="match status" value="1"/>
</dbReference>
<dbReference type="Pfam" id="PF08281">
    <property type="entry name" value="Sigma70_r4_2"/>
    <property type="match status" value="1"/>
</dbReference>
<dbReference type="NCBIfam" id="TIGR02937">
    <property type="entry name" value="sigma70-ECF"/>
    <property type="match status" value="1"/>
</dbReference>
<organism evidence="6 7">
    <name type="scientific">Candidatus Muproteobacteria bacterium RBG_16_60_9</name>
    <dbReference type="NCBI Taxonomy" id="1817755"/>
    <lineage>
        <taxon>Bacteria</taxon>
        <taxon>Pseudomonadati</taxon>
        <taxon>Pseudomonadota</taxon>
        <taxon>Candidatus Muproteobacteria</taxon>
    </lineage>
</organism>
<gene>
    <name evidence="6" type="ORF">A2W18_03180</name>
</gene>
<dbReference type="NCBIfam" id="NF006550">
    <property type="entry name" value="PRK09047.1"/>
    <property type="match status" value="1"/>
</dbReference>
<dbReference type="GO" id="GO:0016987">
    <property type="term" value="F:sigma factor activity"/>
    <property type="evidence" value="ECO:0007669"/>
    <property type="project" value="UniProtKB-KW"/>
</dbReference>
<evidence type="ECO:0000313" key="6">
    <source>
        <dbReference type="EMBL" id="OGI66113.1"/>
    </source>
</evidence>
<dbReference type="InterPro" id="IPR036388">
    <property type="entry name" value="WH-like_DNA-bd_sf"/>
</dbReference>
<dbReference type="InterPro" id="IPR014284">
    <property type="entry name" value="RNA_pol_sigma-70_dom"/>
</dbReference>
<dbReference type="Proteomes" id="UP000179076">
    <property type="component" value="Unassembled WGS sequence"/>
</dbReference>
<keyword evidence="4" id="KW-0804">Transcription</keyword>
<dbReference type="InterPro" id="IPR013325">
    <property type="entry name" value="RNA_pol_sigma_r2"/>
</dbReference>
<dbReference type="AlphaFoldDB" id="A0A1F6V8Y4"/>
<proteinExistence type="inferred from homology"/>
<name>A0A1F6V8Y4_9PROT</name>
<evidence type="ECO:0000256" key="3">
    <source>
        <dbReference type="ARBA" id="ARBA00023082"/>
    </source>
</evidence>
<dbReference type="Gene3D" id="1.10.1740.10">
    <property type="match status" value="1"/>
</dbReference>
<keyword evidence="3" id="KW-0731">Sigma factor</keyword>
<sequence>MTLDSKQALDRFLAGIERRAFVIARLATRNREDAMDIVQDAMLQLVKYYGGRDEGEWAPLFHRILQRRILDWYRRSRVRNRWRHWFNRDSEDDSDPLENLPDSAAVDPVQAIFTERALGALNGAIAALPLRQQQAFLLRAWEGMDTEQTAHAMGCAAGSVKTHYSRAVHTLRDRLKDHSP</sequence>
<dbReference type="Gene3D" id="1.10.10.10">
    <property type="entry name" value="Winged helix-like DNA-binding domain superfamily/Winged helix DNA-binding domain"/>
    <property type="match status" value="1"/>
</dbReference>
<comment type="similarity">
    <text evidence="1">Belongs to the sigma-70 factor family. ECF subfamily.</text>
</comment>
<dbReference type="SUPFAM" id="SSF88659">
    <property type="entry name" value="Sigma3 and sigma4 domains of RNA polymerase sigma factors"/>
    <property type="match status" value="1"/>
</dbReference>
<comment type="caution">
    <text evidence="6">The sequence shown here is derived from an EMBL/GenBank/DDBJ whole genome shotgun (WGS) entry which is preliminary data.</text>
</comment>
<dbReference type="InterPro" id="IPR039425">
    <property type="entry name" value="RNA_pol_sigma-70-like"/>
</dbReference>